<accession>A0ACC0Y3H8</accession>
<evidence type="ECO:0000313" key="1">
    <source>
        <dbReference type="EMBL" id="KAJ0028209.1"/>
    </source>
</evidence>
<proteinExistence type="predicted"/>
<evidence type="ECO:0000313" key="2">
    <source>
        <dbReference type="Proteomes" id="UP001163603"/>
    </source>
</evidence>
<comment type="caution">
    <text evidence="1">The sequence shown here is derived from an EMBL/GenBank/DDBJ whole genome shotgun (WGS) entry which is preliminary data.</text>
</comment>
<gene>
    <name evidence="1" type="ORF">Pint_35777</name>
</gene>
<dbReference type="EMBL" id="CM047744">
    <property type="protein sequence ID" value="KAJ0028209.1"/>
    <property type="molecule type" value="Genomic_DNA"/>
</dbReference>
<protein>
    <submittedName>
        <fullName evidence="1">Uncharacterized protein</fullName>
    </submittedName>
</protein>
<dbReference type="Proteomes" id="UP001163603">
    <property type="component" value="Chromosome 9"/>
</dbReference>
<keyword evidence="2" id="KW-1185">Reference proteome</keyword>
<sequence length="130" mass="14695">MVMDEGDEGEERRRKAKELGESAKKAVKQGGSSYLNTTWLIQHVMQQQLSGGLLVVEQLRIEYLNRRWTTGHGLVVVVVRGSGTEVVVVAIRCSWKWNWSHGRRCSWFKELELWPSLGGCLVVTGGCRHS</sequence>
<reference evidence="2" key="1">
    <citation type="journal article" date="2023" name="G3 (Bethesda)">
        <title>Genome assembly and association tests identify interacting loci associated with vigor, precocity, and sex in interspecific pistachio rootstocks.</title>
        <authorList>
            <person name="Palmer W."/>
            <person name="Jacygrad E."/>
            <person name="Sagayaradj S."/>
            <person name="Cavanaugh K."/>
            <person name="Han R."/>
            <person name="Bertier L."/>
            <person name="Beede B."/>
            <person name="Kafkas S."/>
            <person name="Golino D."/>
            <person name="Preece J."/>
            <person name="Michelmore R."/>
        </authorList>
    </citation>
    <scope>NUCLEOTIDE SEQUENCE [LARGE SCALE GENOMIC DNA]</scope>
</reference>
<name>A0ACC0Y3H8_9ROSI</name>
<organism evidence="1 2">
    <name type="scientific">Pistacia integerrima</name>
    <dbReference type="NCBI Taxonomy" id="434235"/>
    <lineage>
        <taxon>Eukaryota</taxon>
        <taxon>Viridiplantae</taxon>
        <taxon>Streptophyta</taxon>
        <taxon>Embryophyta</taxon>
        <taxon>Tracheophyta</taxon>
        <taxon>Spermatophyta</taxon>
        <taxon>Magnoliopsida</taxon>
        <taxon>eudicotyledons</taxon>
        <taxon>Gunneridae</taxon>
        <taxon>Pentapetalae</taxon>
        <taxon>rosids</taxon>
        <taxon>malvids</taxon>
        <taxon>Sapindales</taxon>
        <taxon>Anacardiaceae</taxon>
        <taxon>Pistacia</taxon>
    </lineage>
</organism>